<evidence type="ECO:0008006" key="5">
    <source>
        <dbReference type="Google" id="ProtNLM"/>
    </source>
</evidence>
<sequence length="163" mass="16651">MTTPDTPGPTPDRASGPVPDGAAQAAGEHATDAERRVLRTALRDTMLLIGALVVLGGGIGLLVAGLPGLWGALVGAAIAAFFCATTIWSMMRTVGSSPARMAAFVMGAWIAKIVVLIVVLALLQGATFYAPWVLIAVLAVGAIGSALLDYRAVNSGRVPYVQP</sequence>
<protein>
    <recommendedName>
        <fullName evidence="5">ATP synthase protein I</fullName>
    </recommendedName>
</protein>
<keyword evidence="4" id="KW-1185">Reference proteome</keyword>
<gene>
    <name evidence="3" type="ORF">M1843_18770</name>
</gene>
<keyword evidence="2" id="KW-0812">Transmembrane</keyword>
<accession>A0ABT0J8G5</accession>
<evidence type="ECO:0000313" key="3">
    <source>
        <dbReference type="EMBL" id="MCK9795791.1"/>
    </source>
</evidence>
<comment type="caution">
    <text evidence="3">The sequence shown here is derived from an EMBL/GenBank/DDBJ whole genome shotgun (WGS) entry which is preliminary data.</text>
</comment>
<evidence type="ECO:0000256" key="1">
    <source>
        <dbReference type="SAM" id="MobiDB-lite"/>
    </source>
</evidence>
<feature type="transmembrane region" description="Helical" evidence="2">
    <location>
        <begin position="102"/>
        <end position="123"/>
    </location>
</feature>
<name>A0ABT0J8G5_9MICO</name>
<dbReference type="RefSeq" id="WP_416345646.1">
    <property type="nucleotide sequence ID" value="NZ_JALQCY010000007.1"/>
</dbReference>
<feature type="transmembrane region" description="Helical" evidence="2">
    <location>
        <begin position="70"/>
        <end position="90"/>
    </location>
</feature>
<evidence type="ECO:0000313" key="4">
    <source>
        <dbReference type="Proteomes" id="UP001651050"/>
    </source>
</evidence>
<feature type="transmembrane region" description="Helical" evidence="2">
    <location>
        <begin position="129"/>
        <end position="148"/>
    </location>
</feature>
<feature type="compositionally biased region" description="Pro residues" evidence="1">
    <location>
        <begin position="1"/>
        <end position="10"/>
    </location>
</feature>
<keyword evidence="2" id="KW-1133">Transmembrane helix</keyword>
<evidence type="ECO:0000256" key="2">
    <source>
        <dbReference type="SAM" id="Phobius"/>
    </source>
</evidence>
<keyword evidence="2" id="KW-0472">Membrane</keyword>
<feature type="transmembrane region" description="Helical" evidence="2">
    <location>
        <begin position="45"/>
        <end position="64"/>
    </location>
</feature>
<feature type="region of interest" description="Disordered" evidence="1">
    <location>
        <begin position="1"/>
        <end position="31"/>
    </location>
</feature>
<dbReference type="Proteomes" id="UP001651050">
    <property type="component" value="Unassembled WGS sequence"/>
</dbReference>
<dbReference type="EMBL" id="JALQCY010000007">
    <property type="protein sequence ID" value="MCK9795791.1"/>
    <property type="molecule type" value="Genomic_DNA"/>
</dbReference>
<organism evidence="3 4">
    <name type="scientific">Isoptericola peretonis</name>
    <dbReference type="NCBI Taxonomy" id="2918523"/>
    <lineage>
        <taxon>Bacteria</taxon>
        <taxon>Bacillati</taxon>
        <taxon>Actinomycetota</taxon>
        <taxon>Actinomycetes</taxon>
        <taxon>Micrococcales</taxon>
        <taxon>Promicromonosporaceae</taxon>
        <taxon>Isoptericola</taxon>
    </lineage>
</organism>
<proteinExistence type="predicted"/>
<reference evidence="3 4" key="1">
    <citation type="submission" date="2022-02" db="EMBL/GenBank/DDBJ databases">
        <title>The car tank lid bacteriome: a reservoir of bacteria with potential in bioremediation of fuel.</title>
        <authorList>
            <person name="Vidal-Verdu A."/>
            <person name="Gomez-Martinez D."/>
            <person name="Latorre-Perez A."/>
            <person name="Pereto J."/>
            <person name="Porcar M."/>
        </authorList>
    </citation>
    <scope>NUCLEOTIDE SEQUENCE [LARGE SCALE GENOMIC DNA]</scope>
    <source>
        <strain evidence="3 4">4D.3</strain>
    </source>
</reference>